<reference evidence="2 3" key="1">
    <citation type="journal article" date="2008" name="PLoS Genet.">
        <title>The genome of Borrelia recurrentis, the agent of deadly louse-borne relapsing fever, is a degraded subset of tick-borne Borrelia duttonii.</title>
        <authorList>
            <person name="Lescot M."/>
            <person name="Audic S."/>
            <person name="Robert C."/>
            <person name="Nguyen T.T."/>
            <person name="Blanc G."/>
            <person name="Cutler S.J."/>
            <person name="Wincker P."/>
            <person name="Couloux A."/>
            <person name="Claverie J.-M."/>
            <person name="Raoult D."/>
            <person name="Drancourt M."/>
        </authorList>
    </citation>
    <scope>NUCLEOTIDE SEQUENCE [LARGE SCALE GENOMIC DNA]</scope>
    <source>
        <strain evidence="2 3">Ly</strain>
    </source>
</reference>
<organism evidence="2 3">
    <name type="scientific">Borrelia duttonii (strain Ly)</name>
    <dbReference type="NCBI Taxonomy" id="412419"/>
    <lineage>
        <taxon>Bacteria</taxon>
        <taxon>Pseudomonadati</taxon>
        <taxon>Spirochaetota</taxon>
        <taxon>Spirochaetia</taxon>
        <taxon>Spirochaetales</taxon>
        <taxon>Borreliaceae</taxon>
        <taxon>Borrelia</taxon>
    </lineage>
</organism>
<keyword evidence="2" id="KW-0614">Plasmid</keyword>
<evidence type="ECO:0000313" key="3">
    <source>
        <dbReference type="Proteomes" id="UP000000611"/>
    </source>
</evidence>
<feature type="coiled-coil region" evidence="1">
    <location>
        <begin position="179"/>
        <end position="206"/>
    </location>
</feature>
<evidence type="ECO:0000313" key="2">
    <source>
        <dbReference type="EMBL" id="ACH93830.1"/>
    </source>
</evidence>
<dbReference type="RefSeq" id="WP_012539373.1">
    <property type="nucleotide sequence ID" value="NC_011247.1"/>
</dbReference>
<proteinExistence type="predicted"/>
<dbReference type="HOGENOM" id="CLU_1048330_0_0_12"/>
<dbReference type="KEGG" id="bdu:BDU_1031"/>
<dbReference type="Proteomes" id="UP000000611">
    <property type="component" value="Plasmid pl165"/>
</dbReference>
<evidence type="ECO:0000256" key="1">
    <source>
        <dbReference type="SAM" id="Coils"/>
    </source>
</evidence>
<dbReference type="EMBL" id="CP000979">
    <property type="protein sequence ID" value="ACH93830.1"/>
    <property type="molecule type" value="Genomic_DNA"/>
</dbReference>
<name>B5RN94_BORDL</name>
<keyword evidence="3" id="KW-1185">Reference proteome</keyword>
<sequence length="265" mass="31510">MEHAKSTIEQELQDTEETLKNEEEIKEKETILNELFQLTSQISSDDNPNNSITDSNMHEKFYASYDHGMGRPLVSLQILKVNHYFLRKRFNDEAIVTVFNYNKDRLYPILLGVTRIYNAYQKLKQKGYYTKQDENYKKMKEYADVTSNFLYNINSMIPNLSGYKATLSNVYRNIHKIKINATIEELSNIKDQVEKYIQKLLETANKIHRRVNSVKFQEFNVLPETEEYYKVFKSINDDDDLQKEIKTTNDYFYKCMAYVRSLIKE</sequence>
<accession>B5RN94</accession>
<gene>
    <name evidence="2" type="ordered locus">BDU_1031</name>
</gene>
<protein>
    <submittedName>
        <fullName evidence="2">Uncharacterized protein</fullName>
    </submittedName>
</protein>
<geneLocation type="plasmid" evidence="2 3">
    <name>pl165</name>
</geneLocation>
<keyword evidence="1" id="KW-0175">Coiled coil</keyword>
<dbReference type="AlphaFoldDB" id="B5RN94"/>
<feature type="coiled-coil region" evidence="1">
    <location>
        <begin position="5"/>
        <end position="32"/>
    </location>
</feature>